<dbReference type="OrthoDB" id="1746612at2"/>
<name>A0A1M6PVI0_9FIRM</name>
<dbReference type="STRING" id="1123349.SAMN02744037_01664"/>
<dbReference type="RefSeq" id="WP_072889003.1">
    <property type="nucleotide sequence ID" value="NZ_FRAE01000035.1"/>
</dbReference>
<dbReference type="Proteomes" id="UP000242497">
    <property type="component" value="Unassembled WGS sequence"/>
</dbReference>
<proteinExistence type="predicted"/>
<evidence type="ECO:0000313" key="1">
    <source>
        <dbReference type="EMBL" id="SHK11931.1"/>
    </source>
</evidence>
<evidence type="ECO:0008006" key="3">
    <source>
        <dbReference type="Google" id="ProtNLM"/>
    </source>
</evidence>
<dbReference type="AlphaFoldDB" id="A0A1M6PVI0"/>
<sequence>MRISGYSDFNLRGIISKKNTKLAELLKNSNEITGKIIDVKSNAVKILLQNGREFLANSNIPLENLLGEEINFKILKGANGLVLQPKIEGTALEKELNLKINNLINELNIQNTEENKELIKEMIKQNIPVNNKNFKYLKENLASFRILSNLSEEEIQNLNKDITDIKNKEIREIVKNMYINKEGKNIKDILGDLKNIDLKEKNILFLFKNNFKLNTENMKILDSFLKGENIEDLLNKINSLLSKSEEIDNEIIKFDKLLIKYADINKESQSVDKKDIKQIIKNFIKNLEVDKEVNIEKIKKNLESLIKNLGLEKNIKLGELEGKELSEIGQKLEFLNNVSNEYMYFQVPFYYKEYKNLAEILLNDKNINKEKSGRSISIFISLNTHNLDRVDTMLNYYNEDLKILFGISNENILKLFKLNEKKLINALNKIGIKNVHINYKVKEESESILSNLEYINNKFSKFDIWV</sequence>
<protein>
    <recommendedName>
        <fullName evidence="3">Hook-length control protein FliK</fullName>
    </recommendedName>
</protein>
<accession>A0A1M6PVI0</accession>
<evidence type="ECO:0000313" key="2">
    <source>
        <dbReference type="Proteomes" id="UP000242497"/>
    </source>
</evidence>
<organism evidence="1 2">
    <name type="scientific">Tepidibacter formicigenes DSM 15518</name>
    <dbReference type="NCBI Taxonomy" id="1123349"/>
    <lineage>
        <taxon>Bacteria</taxon>
        <taxon>Bacillati</taxon>
        <taxon>Bacillota</taxon>
        <taxon>Clostridia</taxon>
        <taxon>Peptostreptococcales</taxon>
        <taxon>Peptostreptococcaceae</taxon>
        <taxon>Tepidibacter</taxon>
    </lineage>
</organism>
<reference evidence="2" key="1">
    <citation type="submission" date="2016-11" db="EMBL/GenBank/DDBJ databases">
        <authorList>
            <person name="Varghese N."/>
            <person name="Submissions S."/>
        </authorList>
    </citation>
    <scope>NUCLEOTIDE SEQUENCE [LARGE SCALE GENOMIC DNA]</scope>
    <source>
        <strain evidence="2">DSM 15518</strain>
    </source>
</reference>
<gene>
    <name evidence="1" type="ORF">SAMN02744037_01664</name>
</gene>
<keyword evidence="2" id="KW-1185">Reference proteome</keyword>
<dbReference type="EMBL" id="FRAE01000035">
    <property type="protein sequence ID" value="SHK11931.1"/>
    <property type="molecule type" value="Genomic_DNA"/>
</dbReference>